<comment type="caution">
    <text evidence="1">The sequence shown here is derived from an EMBL/GenBank/DDBJ whole genome shotgun (WGS) entry which is preliminary data.</text>
</comment>
<evidence type="ECO:0000313" key="1">
    <source>
        <dbReference type="EMBL" id="TCC37488.1"/>
    </source>
</evidence>
<organism evidence="1 2">
    <name type="scientific">Kribbella capetownensis</name>
    <dbReference type="NCBI Taxonomy" id="1572659"/>
    <lineage>
        <taxon>Bacteria</taxon>
        <taxon>Bacillati</taxon>
        <taxon>Actinomycetota</taxon>
        <taxon>Actinomycetes</taxon>
        <taxon>Propionibacteriales</taxon>
        <taxon>Kribbellaceae</taxon>
        <taxon>Kribbella</taxon>
    </lineage>
</organism>
<reference evidence="1 2" key="1">
    <citation type="submission" date="2019-02" db="EMBL/GenBank/DDBJ databases">
        <title>Kribbella capetownensis sp. nov. and Kribbella speibonae sp. nov., isolated from soil.</title>
        <authorList>
            <person name="Curtis S.M."/>
            <person name="Norton I."/>
            <person name="Everest G.J."/>
            <person name="Meyers P.R."/>
        </authorList>
    </citation>
    <scope>NUCLEOTIDE SEQUENCE [LARGE SCALE GENOMIC DNA]</scope>
    <source>
        <strain evidence="1 2">YM53</strain>
    </source>
</reference>
<dbReference type="Proteomes" id="UP000293342">
    <property type="component" value="Unassembled WGS sequence"/>
</dbReference>
<protein>
    <submittedName>
        <fullName evidence="1">Uncharacterized protein</fullName>
    </submittedName>
</protein>
<evidence type="ECO:0000313" key="2">
    <source>
        <dbReference type="Proteomes" id="UP000293342"/>
    </source>
</evidence>
<keyword evidence="2" id="KW-1185">Reference proteome</keyword>
<sequence length="84" mass="9497">MRPYLDPSDDRYIGGFVDHLVNETSDQITRLTAYLDHGKAEVDKGLPSPFETFYRTYALAERLDFVASDFFTDELPSGEVVAFG</sequence>
<dbReference type="RefSeq" id="WP_131519092.1">
    <property type="nucleotide sequence ID" value="NZ_SJKD01000015.1"/>
</dbReference>
<dbReference type="OrthoDB" id="582216at2"/>
<dbReference type="AlphaFoldDB" id="A0A4R0J0K0"/>
<dbReference type="EMBL" id="SJKD01000015">
    <property type="protein sequence ID" value="TCC37488.1"/>
    <property type="molecule type" value="Genomic_DNA"/>
</dbReference>
<proteinExistence type="predicted"/>
<accession>A0A4R0J0K0</accession>
<name>A0A4R0J0K0_9ACTN</name>
<gene>
    <name evidence="1" type="ORF">E0H75_40845</name>
</gene>